<keyword evidence="1" id="KW-1133">Transmembrane helix</keyword>
<feature type="transmembrane region" description="Helical" evidence="1">
    <location>
        <begin position="475"/>
        <end position="494"/>
    </location>
</feature>
<protein>
    <submittedName>
        <fullName evidence="2">Uncharacterized protein</fullName>
    </submittedName>
</protein>
<evidence type="ECO:0000313" key="3">
    <source>
        <dbReference type="Proteomes" id="UP000178565"/>
    </source>
</evidence>
<feature type="transmembrane region" description="Helical" evidence="1">
    <location>
        <begin position="506"/>
        <end position="529"/>
    </location>
</feature>
<feature type="transmembrane region" description="Helical" evidence="1">
    <location>
        <begin position="177"/>
        <end position="198"/>
    </location>
</feature>
<feature type="transmembrane region" description="Helical" evidence="1">
    <location>
        <begin position="68"/>
        <end position="87"/>
    </location>
</feature>
<feature type="transmembrane region" description="Helical" evidence="1">
    <location>
        <begin position="443"/>
        <end position="463"/>
    </location>
</feature>
<feature type="transmembrane region" description="Helical" evidence="1">
    <location>
        <begin position="240"/>
        <end position="258"/>
    </location>
</feature>
<keyword evidence="1" id="KW-0472">Membrane</keyword>
<feature type="transmembrane region" description="Helical" evidence="1">
    <location>
        <begin position="207"/>
        <end position="228"/>
    </location>
</feature>
<evidence type="ECO:0000313" key="2">
    <source>
        <dbReference type="EMBL" id="OGE41640.1"/>
    </source>
</evidence>
<comment type="caution">
    <text evidence="2">The sequence shown here is derived from an EMBL/GenBank/DDBJ whole genome shotgun (WGS) entry which is preliminary data.</text>
</comment>
<feature type="transmembrane region" description="Helical" evidence="1">
    <location>
        <begin position="347"/>
        <end position="371"/>
    </location>
</feature>
<feature type="transmembrane region" description="Helical" evidence="1">
    <location>
        <begin position="417"/>
        <end position="436"/>
    </location>
</feature>
<keyword evidence="1" id="KW-0812">Transmembrane</keyword>
<reference evidence="2 3" key="1">
    <citation type="journal article" date="2016" name="Nat. Commun.">
        <title>Thousands of microbial genomes shed light on interconnected biogeochemical processes in an aquifer system.</title>
        <authorList>
            <person name="Anantharaman K."/>
            <person name="Brown C.T."/>
            <person name="Hug L.A."/>
            <person name="Sharon I."/>
            <person name="Castelle C.J."/>
            <person name="Probst A.J."/>
            <person name="Thomas B.C."/>
            <person name="Singh A."/>
            <person name="Wilkins M.J."/>
            <person name="Karaoz U."/>
            <person name="Brodie E.L."/>
            <person name="Williams K.H."/>
            <person name="Hubbard S.S."/>
            <person name="Banfield J.F."/>
        </authorList>
    </citation>
    <scope>NUCLEOTIDE SEQUENCE [LARGE SCALE GENOMIC DNA]</scope>
</reference>
<name>A0A1F5KLE1_9BACT</name>
<feature type="transmembrane region" description="Helical" evidence="1">
    <location>
        <begin position="6"/>
        <end position="26"/>
    </location>
</feature>
<feature type="transmembrane region" description="Helical" evidence="1">
    <location>
        <begin position="311"/>
        <end position="335"/>
    </location>
</feature>
<dbReference type="AlphaFoldDB" id="A0A1F5KLE1"/>
<evidence type="ECO:0000256" key="1">
    <source>
        <dbReference type="SAM" id="Phobius"/>
    </source>
</evidence>
<dbReference type="EMBL" id="MFDM01000034">
    <property type="protein sequence ID" value="OGE41640.1"/>
    <property type="molecule type" value="Genomic_DNA"/>
</dbReference>
<feature type="transmembrane region" description="Helical" evidence="1">
    <location>
        <begin position="38"/>
        <end position="62"/>
    </location>
</feature>
<sequence length="792" mass="90660">MSFETLTSWILLLIFLIPLIWVGVITVVKTTDLKRIELIIPCSVILGISIFIFLLNTFSFFIKGEIGVFFSYFIFILFGFALLKVKNGESKAFVINRKSLLLFLLSLLSWGYLIFWKGNRALIGGDTTLYYSIAHSFLRGNFPLLTPWQSDLALSYHLGIFEFLGAAHLITNINFEFLHIFFSSLFIVCASQIIIWIIRRDDSFKSFLLGNLAAGVSLISFGFISIILPNFPIKFPEVTNFHQLFLWIRGLPSVYDAIEIYGAAVNLDSLIYFIFHSFGLALFLALAVVIIHPKKYRPLFSMVNLAVGLSVLALSNGSIFIAAAPALILSCLIIYHRKKILLKNVKLILITFLLTFFAIVIQGGAITVNLLTNSNLDSSVLFFPKKEQIKEDFQAYHYYQMTSKQLPLKGEWMPFRWYHVGVDVLIVVALALLIFVKSTFGEKIIILTVFITGIFSLLAYNFVVPKYLIANGNRFLAFSYIFLSLSIIYSLVPFIQRLLNKRKPILWGFAIVISFWILAPTILSPLALLSKTRFGENKLIPTAEQPSAGIEWIKNNIPYNEKVMVLDLRAPHPSGVAKVLVEAGVFSPIFPGNFRAYTIEASPEYIDIAYTLSPTALNRLKISTILIDSSFYQTLPEGRRYQLDNEKYFIKIFDNSNNRTNWERLYRVQDEYLKNGGELDGTLEELSDILPKQAKIYIDNEENFKYDFLRRPVIFILRDRDLYFNPQSGVYLNVEAYINQKNPQKDIKYDFLILGEKTKPQDACNCNANLIWKGLKDEVYLWRSEYFGKVEK</sequence>
<dbReference type="Proteomes" id="UP000178565">
    <property type="component" value="Unassembled WGS sequence"/>
</dbReference>
<dbReference type="STRING" id="1797785.A3B45_03555"/>
<accession>A0A1F5KLE1</accession>
<feature type="transmembrane region" description="Helical" evidence="1">
    <location>
        <begin position="99"/>
        <end position="116"/>
    </location>
</feature>
<feature type="transmembrane region" description="Helical" evidence="1">
    <location>
        <begin position="270"/>
        <end position="291"/>
    </location>
</feature>
<proteinExistence type="predicted"/>
<gene>
    <name evidence="2" type="ORF">A3B45_03555</name>
</gene>
<organism evidence="2 3">
    <name type="scientific">Candidatus Daviesbacteria bacterium RIFCSPLOWO2_01_FULL_39_12</name>
    <dbReference type="NCBI Taxonomy" id="1797785"/>
    <lineage>
        <taxon>Bacteria</taxon>
        <taxon>Candidatus Daviesiibacteriota</taxon>
    </lineage>
</organism>